<accession>A0ABW1ZFB5</accession>
<organism evidence="1 2">
    <name type="scientific">Granulicella cerasi</name>
    <dbReference type="NCBI Taxonomy" id="741063"/>
    <lineage>
        <taxon>Bacteria</taxon>
        <taxon>Pseudomonadati</taxon>
        <taxon>Acidobacteriota</taxon>
        <taxon>Terriglobia</taxon>
        <taxon>Terriglobales</taxon>
        <taxon>Acidobacteriaceae</taxon>
        <taxon>Granulicella</taxon>
    </lineage>
</organism>
<evidence type="ECO:0000313" key="2">
    <source>
        <dbReference type="Proteomes" id="UP001596391"/>
    </source>
</evidence>
<name>A0ABW1ZFB5_9BACT</name>
<reference evidence="2" key="1">
    <citation type="journal article" date="2019" name="Int. J. Syst. Evol. Microbiol.">
        <title>The Global Catalogue of Microorganisms (GCM) 10K type strain sequencing project: providing services to taxonomists for standard genome sequencing and annotation.</title>
        <authorList>
            <consortium name="The Broad Institute Genomics Platform"/>
            <consortium name="The Broad Institute Genome Sequencing Center for Infectious Disease"/>
            <person name="Wu L."/>
            <person name="Ma J."/>
        </authorList>
    </citation>
    <scope>NUCLEOTIDE SEQUENCE [LARGE SCALE GENOMIC DNA]</scope>
    <source>
        <strain evidence="2">CGMCC 1.16026</strain>
    </source>
</reference>
<proteinExistence type="predicted"/>
<dbReference type="Proteomes" id="UP001596391">
    <property type="component" value="Unassembled WGS sequence"/>
</dbReference>
<evidence type="ECO:0000313" key="1">
    <source>
        <dbReference type="EMBL" id="MFC6647120.1"/>
    </source>
</evidence>
<dbReference type="RefSeq" id="WP_263370956.1">
    <property type="nucleotide sequence ID" value="NZ_JAGSYD010000002.1"/>
</dbReference>
<dbReference type="EMBL" id="JBHSWI010000001">
    <property type="protein sequence ID" value="MFC6647120.1"/>
    <property type="molecule type" value="Genomic_DNA"/>
</dbReference>
<gene>
    <name evidence="1" type="ORF">ACFQBQ_16370</name>
</gene>
<comment type="caution">
    <text evidence="1">The sequence shown here is derived from an EMBL/GenBank/DDBJ whole genome shotgun (WGS) entry which is preliminary data.</text>
</comment>
<sequence length="46" mass="4881">MMNYSKPSVLATVPALVAVQSDMVKDNALQDNPQPIGTSAAYEADE</sequence>
<keyword evidence="2" id="KW-1185">Reference proteome</keyword>
<protein>
    <submittedName>
        <fullName evidence="1">Uncharacterized protein</fullName>
    </submittedName>
</protein>